<reference evidence="2 4" key="1">
    <citation type="submission" date="2019-08" db="EMBL/GenBank/DDBJ databases">
        <title>In-depth cultivation of the pig gut microbiome towards novel bacterial diversity and tailored functional studies.</title>
        <authorList>
            <person name="Wylensek D."/>
            <person name="Hitch T.C.A."/>
            <person name="Clavel T."/>
        </authorList>
    </citation>
    <scope>NUCLEOTIDE SEQUENCE [LARGE SCALE GENOMIC DNA]</scope>
    <source>
        <strain evidence="2 4">BL-178-WT-3A</strain>
    </source>
</reference>
<evidence type="ECO:0000313" key="4">
    <source>
        <dbReference type="Proteomes" id="UP000471052"/>
    </source>
</evidence>
<keyword evidence="1" id="KW-1133">Transmembrane helix</keyword>
<dbReference type="EMBL" id="CP114883">
    <property type="protein sequence ID" value="WBB06905.1"/>
    <property type="molecule type" value="Genomic_DNA"/>
</dbReference>
<dbReference type="Pfam" id="PF06541">
    <property type="entry name" value="ABC_trans_CmpB"/>
    <property type="match status" value="1"/>
</dbReference>
<proteinExistence type="predicted"/>
<dbReference type="Proteomes" id="UP000471052">
    <property type="component" value="Unassembled WGS sequence"/>
</dbReference>
<keyword evidence="5" id="KW-1185">Reference proteome</keyword>
<dbReference type="RefSeq" id="WP_154454394.1">
    <property type="nucleotide sequence ID" value="NZ_BRXN01000007.1"/>
</dbReference>
<dbReference type="Proteomes" id="UP001212085">
    <property type="component" value="Chromosome"/>
</dbReference>
<evidence type="ECO:0000313" key="3">
    <source>
        <dbReference type="EMBL" id="WBB06905.1"/>
    </source>
</evidence>
<dbReference type="GeneID" id="99635962"/>
<keyword evidence="1" id="KW-0472">Membrane</keyword>
<name>A0A6N7WMY5_STRAY</name>
<feature type="transmembrane region" description="Helical" evidence="1">
    <location>
        <begin position="109"/>
        <end position="129"/>
    </location>
</feature>
<accession>A0A6N7WMY5</accession>
<evidence type="ECO:0000313" key="5">
    <source>
        <dbReference type="Proteomes" id="UP001212085"/>
    </source>
</evidence>
<organism evidence="2 4">
    <name type="scientific">Streptococcus alactolyticus</name>
    <dbReference type="NCBI Taxonomy" id="29389"/>
    <lineage>
        <taxon>Bacteria</taxon>
        <taxon>Bacillati</taxon>
        <taxon>Bacillota</taxon>
        <taxon>Bacilli</taxon>
        <taxon>Lactobacillales</taxon>
        <taxon>Streptococcaceae</taxon>
        <taxon>Streptococcus</taxon>
    </lineage>
</organism>
<evidence type="ECO:0000256" key="1">
    <source>
        <dbReference type="SAM" id="Phobius"/>
    </source>
</evidence>
<dbReference type="AlphaFoldDB" id="A0A6N7WMY5"/>
<dbReference type="EMBL" id="VUNP01000005">
    <property type="protein sequence ID" value="MST53185.1"/>
    <property type="molecule type" value="Genomic_DNA"/>
</dbReference>
<protein>
    <submittedName>
        <fullName evidence="2 3">ABC transporter permease</fullName>
    </submittedName>
</protein>
<evidence type="ECO:0000313" key="2">
    <source>
        <dbReference type="EMBL" id="MST53185.1"/>
    </source>
</evidence>
<dbReference type="InterPro" id="IPR010540">
    <property type="entry name" value="CmpB_TMEM229"/>
</dbReference>
<dbReference type="OrthoDB" id="9789229at2"/>
<sequence length="265" mass="31211">MEYSLTDIIFLFFIYSFVGWLWETIYCSIKDRKFAYRGFLAGPYCPVYGFAVTTVLVATKPFQSHLLWLFLSGMLVATVFEYVAAWLLETLFHMKLWDYSNEFGNIQGRIAPAISLFWGFGIVILVKFIQPSVMWLIAHTSDWVALAIVIIMTADFIWTVTDTVKFQQAASSFEKYAHAEQERLHESVKKEFGDLAQQTEVFSKRLEDLRLHINERLKARGIEPFRFNQRRLLRNYRQFRLTTAPFLNDIRRKQEDAKQNQKNKK</sequence>
<reference evidence="3 5" key="2">
    <citation type="submission" date="2022-12" db="EMBL/GenBank/DDBJ databases">
        <title>Streptococcus alactolyticus LGM, complete genome.</title>
        <authorList>
            <person name="Liu Z."/>
            <person name="Mu C."/>
            <person name="Zhu W."/>
        </authorList>
    </citation>
    <scope>NUCLEOTIDE SEQUENCE [LARGE SCALE GENOMIC DNA]</scope>
    <source>
        <strain evidence="3 5">LGM</strain>
    </source>
</reference>
<keyword evidence="1" id="KW-0812">Transmembrane</keyword>
<feature type="transmembrane region" description="Helical" evidence="1">
    <location>
        <begin position="135"/>
        <end position="158"/>
    </location>
</feature>
<gene>
    <name evidence="2" type="ORF">FYJ82_01810</name>
    <name evidence="3" type="ORF">O6R09_03005</name>
</gene>
<feature type="transmembrane region" description="Helical" evidence="1">
    <location>
        <begin position="6"/>
        <end position="22"/>
    </location>
</feature>
<feature type="transmembrane region" description="Helical" evidence="1">
    <location>
        <begin position="65"/>
        <end position="88"/>
    </location>
</feature>
<feature type="transmembrane region" description="Helical" evidence="1">
    <location>
        <begin position="34"/>
        <end position="59"/>
    </location>
</feature>